<dbReference type="EC" id="2.3.1.-" evidence="2"/>
<dbReference type="PROSITE" id="PS51186">
    <property type="entry name" value="GNAT"/>
    <property type="match status" value="1"/>
</dbReference>
<keyword evidence="2" id="KW-0808">Transferase</keyword>
<proteinExistence type="predicted"/>
<dbReference type="Proteomes" id="UP001601059">
    <property type="component" value="Unassembled WGS sequence"/>
</dbReference>
<dbReference type="GO" id="GO:0016746">
    <property type="term" value="F:acyltransferase activity"/>
    <property type="evidence" value="ECO:0007669"/>
    <property type="project" value="UniProtKB-KW"/>
</dbReference>
<dbReference type="RefSeq" id="WP_389361452.1">
    <property type="nucleotide sequence ID" value="NZ_JBIACK010000005.1"/>
</dbReference>
<evidence type="ECO:0000313" key="3">
    <source>
        <dbReference type="Proteomes" id="UP001601059"/>
    </source>
</evidence>
<dbReference type="Gene3D" id="3.40.630.30">
    <property type="match status" value="1"/>
</dbReference>
<feature type="domain" description="N-acetyltransferase" evidence="1">
    <location>
        <begin position="118"/>
        <end position="256"/>
    </location>
</feature>
<protein>
    <submittedName>
        <fullName evidence="2">GNAT family N-acetyltransferase</fullName>
        <ecNumber evidence="2">2.3.1.-</ecNumber>
    </submittedName>
</protein>
<keyword evidence="3" id="KW-1185">Reference proteome</keyword>
<dbReference type="InterPro" id="IPR000182">
    <property type="entry name" value="GNAT_dom"/>
</dbReference>
<dbReference type="EMBL" id="JBIACK010000005">
    <property type="protein sequence ID" value="MFE8701493.1"/>
    <property type="molecule type" value="Genomic_DNA"/>
</dbReference>
<dbReference type="CDD" id="cd04301">
    <property type="entry name" value="NAT_SF"/>
    <property type="match status" value="1"/>
</dbReference>
<name>A0ABW6KF21_9BACI</name>
<comment type="caution">
    <text evidence="2">The sequence shown here is derived from an EMBL/GenBank/DDBJ whole genome shotgun (WGS) entry which is preliminary data.</text>
</comment>
<dbReference type="Pfam" id="PF00583">
    <property type="entry name" value="Acetyltransf_1"/>
    <property type="match status" value="1"/>
</dbReference>
<keyword evidence="2" id="KW-0012">Acyltransferase</keyword>
<dbReference type="InterPro" id="IPR016181">
    <property type="entry name" value="Acyl_CoA_acyltransferase"/>
</dbReference>
<accession>A0ABW6KF21</accession>
<dbReference type="SUPFAM" id="SSF55729">
    <property type="entry name" value="Acyl-CoA N-acyltransferases (Nat)"/>
    <property type="match status" value="1"/>
</dbReference>
<reference evidence="2 3" key="1">
    <citation type="submission" date="2024-08" db="EMBL/GenBank/DDBJ databases">
        <title>Two novel Cytobacillus novel species.</title>
        <authorList>
            <person name="Liu G."/>
        </authorList>
    </citation>
    <scope>NUCLEOTIDE SEQUENCE [LARGE SCALE GENOMIC DNA]</scope>
    <source>
        <strain evidence="2 3">FJAT-54145</strain>
    </source>
</reference>
<sequence length="261" mass="30029">MDILKKIEELDFAYLESFTTRKETPWGSLFYDQRQPLYYDANHAHIREIPENPKEVITEVISFYQSLEIIPRFYIYDTASQGELINALKDEGFGYEELQSPVQLWTGEMASVQSREDLTVEVLTLENLQEAIDIECSIEELGGSSRENLLKIEFENPAYVHYLLRKDGKACSTACIFHFGKQARMESVATLKEYRGQGIIGTLIHHIQKEVAKKDLEHFWVFPINERVEKVYARYGFNTVTTITTGHAFLGGKSITEIQQG</sequence>
<evidence type="ECO:0000259" key="1">
    <source>
        <dbReference type="PROSITE" id="PS51186"/>
    </source>
</evidence>
<evidence type="ECO:0000313" key="2">
    <source>
        <dbReference type="EMBL" id="MFE8701493.1"/>
    </source>
</evidence>
<organism evidence="2 3">
    <name type="scientific">Cytobacillus spartinae</name>
    <dbReference type="NCBI Taxonomy" id="3299023"/>
    <lineage>
        <taxon>Bacteria</taxon>
        <taxon>Bacillati</taxon>
        <taxon>Bacillota</taxon>
        <taxon>Bacilli</taxon>
        <taxon>Bacillales</taxon>
        <taxon>Bacillaceae</taxon>
        <taxon>Cytobacillus</taxon>
    </lineage>
</organism>
<gene>
    <name evidence="2" type="ORF">ACFYKX_12890</name>
</gene>